<feature type="transmembrane region" description="Helical" evidence="3">
    <location>
        <begin position="12"/>
        <end position="36"/>
    </location>
</feature>
<evidence type="ECO:0000313" key="8">
    <source>
        <dbReference type="Proteomes" id="UP000218231"/>
    </source>
</evidence>
<dbReference type="Gene3D" id="2.60.40.1180">
    <property type="entry name" value="Golgi alpha-mannosidase II"/>
    <property type="match status" value="2"/>
</dbReference>
<dbReference type="SUPFAM" id="SSF51011">
    <property type="entry name" value="Glycosyl hydrolase domain"/>
    <property type="match status" value="1"/>
</dbReference>
<gene>
    <name evidence="7" type="ORF">WR25_09916</name>
</gene>
<evidence type="ECO:0000259" key="5">
    <source>
        <dbReference type="Pfam" id="PF13802"/>
    </source>
</evidence>
<dbReference type="InterPro" id="IPR017853">
    <property type="entry name" value="GH"/>
</dbReference>
<evidence type="ECO:0000256" key="1">
    <source>
        <dbReference type="ARBA" id="ARBA00007806"/>
    </source>
</evidence>
<feature type="domain" description="Glycoside hydrolase family 31 N-terminal" evidence="5">
    <location>
        <begin position="112"/>
        <end position="195"/>
    </location>
</feature>
<keyword evidence="2" id="KW-0326">Glycosidase</keyword>
<keyword evidence="3" id="KW-1133">Transmembrane helix</keyword>
<reference evidence="7 8" key="1">
    <citation type="journal article" date="2017" name="Curr. Biol.">
        <title>Genome architecture and evolution of a unichromosomal asexual nematode.</title>
        <authorList>
            <person name="Fradin H."/>
            <person name="Zegar C."/>
            <person name="Gutwein M."/>
            <person name="Lucas J."/>
            <person name="Kovtun M."/>
            <person name="Corcoran D."/>
            <person name="Baugh L.R."/>
            <person name="Kiontke K."/>
            <person name="Gunsalus K."/>
            <person name="Fitch D.H."/>
            <person name="Piano F."/>
        </authorList>
    </citation>
    <scope>NUCLEOTIDE SEQUENCE [LARGE SCALE GENOMIC DNA]</scope>
    <source>
        <strain evidence="7">PF1309</strain>
    </source>
</reference>
<sequence>MPKKSYKDHPYLFSFVFIIVLAMVLAAAVAIVWIIVSSISPIVLSIVSSISSIVLSIVSSISSIVLSIVSSISFIISSIVLSISFIVSSIVSLIVSLIVFSVSVDIRAMPSSSSVGVDIAFVGSRWVFGIPEHSESYALRDTVGFEPYRLYNLDVFEYEYHSPMALYGSIPYLVGTNSKRTTGMLWLNAAETWVDIQSTTADKGFKTSLSKEVLDADTKPRDVHVVNTRFISETGLIDIFLTLGPAPHDSYRQLAHLLGTYPLPPYFSLGYHQSRWNYIDQKDVKQVHDNFEKHEIPLDVIWLDIDHTDKKAYFTWCKENFSDPLTMINDLTEKGRKLVTIVDPHVKKDSKYFLYKESKQKKLLVKAHDGTTFEGNCWPGDSVYIDFTNPKAREYWASRFAFDKYVNTTKDVHIWNDMNEPSVFNGPEGTMPKDAEHYNGLEHREVHNMYGFYQHEATYDGLIKRTNGEYRPFVLSRAFFAGSQRTAAVWTGDNKADWHHYRVSIPMLLSLSTAGIPHIGADVGGFMGDPDDQLLIRWYQAGAFQPFFRGHSHQNTKRREPWLFSQNVTDAIRKAIQWRYKIIPYLYTLFYEHSITGKPVMRSLWMEFRDDETSYDEDRQWMLGNALVVKPLQDPEAQVLSMYLPGTREIWYEWTTGRARPSPGAVQSDKTDIGLYQRGGTIVVARENVKLTAAANKEDPVVLYIASNRAGDHANGTLYIDDGETFKYRDENDYAYWGFHFKKKHDFLYTITNENLAKKGKFDSDIYIEKIYLRGTKFHPRTCHIFIDDFTPIPLDFEYDRETFQMIIDAPNAYITREFRIDIHI</sequence>
<dbReference type="CDD" id="cd06603">
    <property type="entry name" value="GH31_GANC_GANAB_alpha"/>
    <property type="match status" value="1"/>
</dbReference>
<dbReference type="Pfam" id="PF21365">
    <property type="entry name" value="Glyco_hydro_31_3rd"/>
    <property type="match status" value="1"/>
</dbReference>
<evidence type="ECO:0000256" key="2">
    <source>
        <dbReference type="RuleBase" id="RU361185"/>
    </source>
</evidence>
<feature type="transmembrane region" description="Helical" evidence="3">
    <location>
        <begin position="42"/>
        <end position="67"/>
    </location>
</feature>
<dbReference type="Gene3D" id="3.20.20.80">
    <property type="entry name" value="Glycosidases"/>
    <property type="match status" value="1"/>
</dbReference>
<dbReference type="InterPro" id="IPR000322">
    <property type="entry name" value="Glyco_hydro_31_TIM"/>
</dbReference>
<keyword evidence="2" id="KW-0378">Hydrolase</keyword>
<dbReference type="GO" id="GO:0006491">
    <property type="term" value="P:N-glycan processing"/>
    <property type="evidence" value="ECO:0007669"/>
    <property type="project" value="TreeGrafter"/>
</dbReference>
<dbReference type="EMBL" id="LIAE01010044">
    <property type="protein sequence ID" value="PAV66710.1"/>
    <property type="molecule type" value="Genomic_DNA"/>
</dbReference>
<dbReference type="OrthoDB" id="3237269at2759"/>
<dbReference type="CDD" id="cd14752">
    <property type="entry name" value="GH31_N"/>
    <property type="match status" value="1"/>
</dbReference>
<proteinExistence type="inferred from homology"/>
<dbReference type="InterPro" id="IPR013780">
    <property type="entry name" value="Glyco_hydro_b"/>
</dbReference>
<dbReference type="GO" id="GO:0090599">
    <property type="term" value="F:alpha-glucosidase activity"/>
    <property type="evidence" value="ECO:0007669"/>
    <property type="project" value="TreeGrafter"/>
</dbReference>
<dbReference type="PANTHER" id="PTHR22762:SF145">
    <property type="entry name" value="GLYCOSIDE HYDROLASE FAMILY 31 N-TERMINAL DOMAIN-CONTAINING PROTEIN"/>
    <property type="match status" value="1"/>
</dbReference>
<keyword evidence="8" id="KW-1185">Reference proteome</keyword>
<dbReference type="GO" id="GO:0005975">
    <property type="term" value="P:carbohydrate metabolic process"/>
    <property type="evidence" value="ECO:0007669"/>
    <property type="project" value="InterPro"/>
</dbReference>
<feature type="domain" description="Glycoside hydrolase family 31 TIM barrel" evidence="4">
    <location>
        <begin position="262"/>
        <end position="589"/>
    </location>
</feature>
<dbReference type="STRING" id="2018661.A0A2A2JYM1"/>
<evidence type="ECO:0000259" key="4">
    <source>
        <dbReference type="Pfam" id="PF01055"/>
    </source>
</evidence>
<dbReference type="AlphaFoldDB" id="A0A2A2JYM1"/>
<feature type="domain" description="Glycosyl hydrolase family 31 C-terminal" evidence="6">
    <location>
        <begin position="597"/>
        <end position="683"/>
    </location>
</feature>
<dbReference type="InterPro" id="IPR025887">
    <property type="entry name" value="Glyco_hydro_31_N_dom"/>
</dbReference>
<dbReference type="GO" id="GO:0030246">
    <property type="term" value="F:carbohydrate binding"/>
    <property type="evidence" value="ECO:0007669"/>
    <property type="project" value="InterPro"/>
</dbReference>
<dbReference type="InterPro" id="IPR011013">
    <property type="entry name" value="Gal_mutarotase_sf_dom"/>
</dbReference>
<evidence type="ECO:0000256" key="3">
    <source>
        <dbReference type="SAM" id="Phobius"/>
    </source>
</evidence>
<dbReference type="SUPFAM" id="SSF74650">
    <property type="entry name" value="Galactose mutarotase-like"/>
    <property type="match status" value="1"/>
</dbReference>
<name>A0A2A2JYM1_9BILA</name>
<organism evidence="7 8">
    <name type="scientific">Diploscapter pachys</name>
    <dbReference type="NCBI Taxonomy" id="2018661"/>
    <lineage>
        <taxon>Eukaryota</taxon>
        <taxon>Metazoa</taxon>
        <taxon>Ecdysozoa</taxon>
        <taxon>Nematoda</taxon>
        <taxon>Chromadorea</taxon>
        <taxon>Rhabditida</taxon>
        <taxon>Rhabditina</taxon>
        <taxon>Rhabditomorpha</taxon>
        <taxon>Rhabditoidea</taxon>
        <taxon>Rhabditidae</taxon>
        <taxon>Diploscapter</taxon>
    </lineage>
</organism>
<dbReference type="PANTHER" id="PTHR22762">
    <property type="entry name" value="ALPHA-GLUCOSIDASE"/>
    <property type="match status" value="1"/>
</dbReference>
<dbReference type="SUPFAM" id="SSF51445">
    <property type="entry name" value="(Trans)glycosidases"/>
    <property type="match status" value="1"/>
</dbReference>
<accession>A0A2A2JYM1</accession>
<dbReference type="Proteomes" id="UP000218231">
    <property type="component" value="Unassembled WGS sequence"/>
</dbReference>
<dbReference type="Gene3D" id="2.60.40.1760">
    <property type="entry name" value="glycosyl hydrolase (family 31)"/>
    <property type="match status" value="1"/>
</dbReference>
<comment type="similarity">
    <text evidence="1 2">Belongs to the glycosyl hydrolase 31 family.</text>
</comment>
<feature type="transmembrane region" description="Helical" evidence="3">
    <location>
        <begin position="79"/>
        <end position="104"/>
    </location>
</feature>
<dbReference type="InterPro" id="IPR048395">
    <property type="entry name" value="Glyco_hydro_31_C"/>
</dbReference>
<dbReference type="Pfam" id="PF13802">
    <property type="entry name" value="Gal_mutarotas_2"/>
    <property type="match status" value="1"/>
</dbReference>
<dbReference type="Pfam" id="PF01055">
    <property type="entry name" value="Glyco_hydro_31_2nd"/>
    <property type="match status" value="1"/>
</dbReference>
<protein>
    <submittedName>
        <fullName evidence="7">Uncharacterized protein</fullName>
    </submittedName>
</protein>
<comment type="caution">
    <text evidence="7">The sequence shown here is derived from an EMBL/GenBank/DDBJ whole genome shotgun (WGS) entry which is preliminary data.</text>
</comment>
<evidence type="ECO:0000313" key="7">
    <source>
        <dbReference type="EMBL" id="PAV66710.1"/>
    </source>
</evidence>
<keyword evidence="3" id="KW-0812">Transmembrane</keyword>
<keyword evidence="3" id="KW-0472">Membrane</keyword>
<evidence type="ECO:0000259" key="6">
    <source>
        <dbReference type="Pfam" id="PF21365"/>
    </source>
</evidence>